<proteinExistence type="inferred from homology"/>
<evidence type="ECO:0000259" key="3">
    <source>
        <dbReference type="Pfam" id="PF07715"/>
    </source>
</evidence>
<dbReference type="Pfam" id="PF07715">
    <property type="entry name" value="Plug"/>
    <property type="match status" value="1"/>
</dbReference>
<dbReference type="InterPro" id="IPR012910">
    <property type="entry name" value="Plug_dom"/>
</dbReference>
<evidence type="ECO:0000256" key="2">
    <source>
        <dbReference type="SAM" id="SignalP"/>
    </source>
</evidence>
<organism evidence="4 5">
    <name type="scientific">Chitinophaga varians</name>
    <dbReference type="NCBI Taxonomy" id="2202339"/>
    <lineage>
        <taxon>Bacteria</taxon>
        <taxon>Pseudomonadati</taxon>
        <taxon>Bacteroidota</taxon>
        <taxon>Chitinophagia</taxon>
        <taxon>Chitinophagales</taxon>
        <taxon>Chitinophagaceae</taxon>
        <taxon>Chitinophaga</taxon>
    </lineage>
</organism>
<feature type="chain" id="PRO_5032371640" evidence="2">
    <location>
        <begin position="19"/>
        <end position="1021"/>
    </location>
</feature>
<dbReference type="InterPro" id="IPR023996">
    <property type="entry name" value="TonB-dep_OMP_SusC/RagA"/>
</dbReference>
<evidence type="ECO:0000313" key="5">
    <source>
        <dbReference type="Proteomes" id="UP000570474"/>
    </source>
</evidence>
<comment type="similarity">
    <text evidence="1">Belongs to the TonB-dependent receptor family.</text>
</comment>
<keyword evidence="5" id="KW-1185">Reference proteome</keyword>
<name>A0A847S265_9BACT</name>
<evidence type="ECO:0000256" key="1">
    <source>
        <dbReference type="PROSITE-ProRule" id="PRU01360"/>
    </source>
</evidence>
<keyword evidence="1" id="KW-0812">Transmembrane</keyword>
<dbReference type="Gene3D" id="2.170.130.10">
    <property type="entry name" value="TonB-dependent receptor, plug domain"/>
    <property type="match status" value="1"/>
</dbReference>
<dbReference type="InterPro" id="IPR023997">
    <property type="entry name" value="TonB-dep_OMP_SusC/RagA_CS"/>
</dbReference>
<accession>A0A847S265</accession>
<dbReference type="InterPro" id="IPR039426">
    <property type="entry name" value="TonB-dep_rcpt-like"/>
</dbReference>
<comment type="subcellular location">
    <subcellularLocation>
        <location evidence="1">Cell outer membrane</location>
        <topology evidence="1">Multi-pass membrane protein</topology>
    </subcellularLocation>
</comment>
<protein>
    <submittedName>
        <fullName evidence="4">TonB-dependent receptor</fullName>
    </submittedName>
</protein>
<dbReference type="RefSeq" id="WP_168873483.1">
    <property type="nucleotide sequence ID" value="NZ_JABAIA010000003.1"/>
</dbReference>
<sequence>MKKFLTMMLLCIASPGFAQQLKVEGTVTDKSSRTPVTGATIISQKQVVISDSTGHFSLKADAKEIITISCMGMNTITVPVPASGKLVVELSANIADLNQVVITGYQTQRKADLTGAVSVVNVGDLKKQAVASPIKALQGQVPGVFITSSGSPSAPVTVRIRGVGTLNDNDPLYIIDGVPTKSGLHELNSSDIETMQVLKDASAASIYGARAANGVIIITTKQGRSGRMMVNVNAYTAVQTYTTKPKMLNAGGYGQAYWQAAVNTGRDPNANNLGYNYQWHVEGNGTPVLDKILLPEFIDGDRRTMRTANTNWFDAISQTGVVQSYDLSVSNGTEKGNYLFSLGYFDNKGVIKTTGFNRLSARMNANYKMLQGRLQIGENFTINRTKEVQDPGVLNLSLQALPIVPVHTVDGKGWGGPWGGMNDRQNPVRLLMDNQQNGYKYLRIFGNVYADLSIIKGLNLRTSAGVDYGNYLADNFLKKYQSGYLVGNENQLTMNYSNSSRVTWTNTLNYNRTFGKHLVNAVAGTEFYKQNDESFWASRKNFAIEDPSYTYLDAGTGEKNNGGGGAINALISYFGKVNYTYASRYLASFTLRRDGSSRFGASNQFGTFPAFSLGWRLSQEEFFRKNVPAFISDLKLRYGWGQTGNQEISNVGAYSIYLTDYNGTSYDLGGTNTGTLPSGYHITQRGNDLLKWEATTMSNYGVDFGFWEQKLTGSFEYFTKNTSDILVLPPYIAVLGEAGNQWVNGASMENKGWEFALTYNGQVGAVEFQASGNISGYRNKVTKLPESVVNNYGGNGLNDNILGRAVNSYYGYVTDGLFRTQKEVDESANQLGKGLGRIRYKDLNNDGMIDDRDRTWIGTPHPDFIYGLNLAVQWKNFDFSAFFQGVQGNAVINDVKYNTDFWSVRETGSNKGSRLLDAWSPQHPNSSIPALSATDNNFESRFSTYFVEKGDYLKLRNIQLGYSFSKQLLNSIHIQKLRVYAGGDNVWLLHKNKSFTGLDPENPGFGYPNPAVFTGGLNVTF</sequence>
<keyword evidence="1" id="KW-0998">Cell outer membrane</keyword>
<keyword evidence="1" id="KW-0813">Transport</keyword>
<dbReference type="Pfam" id="PF13715">
    <property type="entry name" value="CarbopepD_reg_2"/>
    <property type="match status" value="1"/>
</dbReference>
<dbReference type="GO" id="GO:0009279">
    <property type="term" value="C:cell outer membrane"/>
    <property type="evidence" value="ECO:0007669"/>
    <property type="project" value="UniProtKB-SubCell"/>
</dbReference>
<dbReference type="NCBIfam" id="TIGR04057">
    <property type="entry name" value="SusC_RagA_signa"/>
    <property type="match status" value="1"/>
</dbReference>
<dbReference type="Proteomes" id="UP000570474">
    <property type="component" value="Unassembled WGS sequence"/>
</dbReference>
<feature type="signal peptide" evidence="2">
    <location>
        <begin position="1"/>
        <end position="18"/>
    </location>
</feature>
<comment type="caution">
    <text evidence="4">The sequence shown here is derived from an EMBL/GenBank/DDBJ whole genome shotgun (WGS) entry which is preliminary data.</text>
</comment>
<reference evidence="4 5" key="1">
    <citation type="submission" date="2020-04" db="EMBL/GenBank/DDBJ databases">
        <authorList>
            <person name="Yin C."/>
        </authorList>
    </citation>
    <scope>NUCLEOTIDE SEQUENCE [LARGE SCALE GENOMIC DNA]</scope>
    <source>
        <strain evidence="4 5">Ae27</strain>
    </source>
</reference>
<keyword evidence="2" id="KW-0732">Signal</keyword>
<gene>
    <name evidence="4" type="ORF">HGH92_24690</name>
</gene>
<dbReference type="NCBIfam" id="TIGR04056">
    <property type="entry name" value="OMP_RagA_SusC"/>
    <property type="match status" value="1"/>
</dbReference>
<keyword evidence="1" id="KW-1134">Transmembrane beta strand</keyword>
<dbReference type="InterPro" id="IPR008969">
    <property type="entry name" value="CarboxyPept-like_regulatory"/>
</dbReference>
<dbReference type="PROSITE" id="PS52016">
    <property type="entry name" value="TONB_DEPENDENT_REC_3"/>
    <property type="match status" value="1"/>
</dbReference>
<keyword evidence="1" id="KW-0472">Membrane</keyword>
<feature type="domain" description="TonB-dependent receptor plug" evidence="3">
    <location>
        <begin position="110"/>
        <end position="215"/>
    </location>
</feature>
<evidence type="ECO:0000313" key="4">
    <source>
        <dbReference type="EMBL" id="NLR67525.1"/>
    </source>
</evidence>
<dbReference type="InterPro" id="IPR037066">
    <property type="entry name" value="Plug_dom_sf"/>
</dbReference>
<dbReference type="AlphaFoldDB" id="A0A847S265"/>
<dbReference type="SUPFAM" id="SSF49464">
    <property type="entry name" value="Carboxypeptidase regulatory domain-like"/>
    <property type="match status" value="1"/>
</dbReference>
<dbReference type="EMBL" id="JABAIA010000003">
    <property type="protein sequence ID" value="NLR67525.1"/>
    <property type="molecule type" value="Genomic_DNA"/>
</dbReference>
<keyword evidence="4" id="KW-0675">Receptor</keyword>
<dbReference type="SUPFAM" id="SSF56935">
    <property type="entry name" value="Porins"/>
    <property type="match status" value="1"/>
</dbReference>